<accession>A0ABP8XX08</accession>
<organism evidence="1 2">
    <name type="scientific">Pedococcus ginsenosidimutans</name>
    <dbReference type="NCBI Taxonomy" id="490570"/>
    <lineage>
        <taxon>Bacteria</taxon>
        <taxon>Bacillati</taxon>
        <taxon>Actinomycetota</taxon>
        <taxon>Actinomycetes</taxon>
        <taxon>Micrococcales</taxon>
        <taxon>Intrasporangiaceae</taxon>
        <taxon>Pedococcus</taxon>
    </lineage>
</organism>
<protein>
    <recommendedName>
        <fullName evidence="3">Polyketide cyclase / dehydrase and lipid transport</fullName>
    </recommendedName>
</protein>
<dbReference type="RefSeq" id="WP_345501702.1">
    <property type="nucleotide sequence ID" value="NZ_BAABLO010000004.1"/>
</dbReference>
<evidence type="ECO:0008006" key="3">
    <source>
        <dbReference type="Google" id="ProtNLM"/>
    </source>
</evidence>
<sequence>MRSRRIDIVDETFVDAAPALVRAQLDDDDWADRVWPHVRRQVARDRGLKGVRWKVTGQVDGEMEVWIEPWWNGAVVHHYVRGTRGPRAPRDVAVRHTLRWKRAVHGLKDRLEGKSM</sequence>
<dbReference type="Proteomes" id="UP001500556">
    <property type="component" value="Unassembled WGS sequence"/>
</dbReference>
<gene>
    <name evidence="1" type="ORF">GCM10025782_10910</name>
</gene>
<evidence type="ECO:0000313" key="2">
    <source>
        <dbReference type="Proteomes" id="UP001500556"/>
    </source>
</evidence>
<reference evidence="2" key="1">
    <citation type="journal article" date="2019" name="Int. J. Syst. Evol. Microbiol.">
        <title>The Global Catalogue of Microorganisms (GCM) 10K type strain sequencing project: providing services to taxonomists for standard genome sequencing and annotation.</title>
        <authorList>
            <consortium name="The Broad Institute Genomics Platform"/>
            <consortium name="The Broad Institute Genome Sequencing Center for Infectious Disease"/>
            <person name="Wu L."/>
            <person name="Ma J."/>
        </authorList>
    </citation>
    <scope>NUCLEOTIDE SEQUENCE [LARGE SCALE GENOMIC DNA]</scope>
    <source>
        <strain evidence="2">JCM 18961</strain>
    </source>
</reference>
<proteinExistence type="predicted"/>
<comment type="caution">
    <text evidence="1">The sequence shown here is derived from an EMBL/GenBank/DDBJ whole genome shotgun (WGS) entry which is preliminary data.</text>
</comment>
<name>A0ABP8XX08_9MICO</name>
<keyword evidence="2" id="KW-1185">Reference proteome</keyword>
<dbReference type="EMBL" id="BAABLO010000004">
    <property type="protein sequence ID" value="GAA4715913.1"/>
    <property type="molecule type" value="Genomic_DNA"/>
</dbReference>
<evidence type="ECO:0000313" key="1">
    <source>
        <dbReference type="EMBL" id="GAA4715913.1"/>
    </source>
</evidence>